<dbReference type="InterPro" id="IPR029479">
    <property type="entry name" value="Nitroreductase"/>
</dbReference>
<name>A0A0U2XA08_9ENTE</name>
<dbReference type="GO" id="GO:0016491">
    <property type="term" value="F:oxidoreductase activity"/>
    <property type="evidence" value="ECO:0007669"/>
    <property type="project" value="InterPro"/>
</dbReference>
<evidence type="ECO:0000313" key="2">
    <source>
        <dbReference type="EMBL" id="ALS37687.1"/>
    </source>
</evidence>
<dbReference type="EMBL" id="CP013655">
    <property type="protein sequence ID" value="ALS37687.1"/>
    <property type="molecule type" value="Genomic_DNA"/>
</dbReference>
<proteinExistence type="predicted"/>
<dbReference type="Gene3D" id="3.40.109.10">
    <property type="entry name" value="NADH Oxidase"/>
    <property type="match status" value="1"/>
</dbReference>
<organism evidence="2 3">
    <name type="scientific">Enterococcus rotai</name>
    <dbReference type="NCBI Taxonomy" id="118060"/>
    <lineage>
        <taxon>Bacteria</taxon>
        <taxon>Bacillati</taxon>
        <taxon>Bacillota</taxon>
        <taxon>Bacilli</taxon>
        <taxon>Lactobacillales</taxon>
        <taxon>Enterococcaceae</taxon>
        <taxon>Enterococcus</taxon>
    </lineage>
</organism>
<keyword evidence="3" id="KW-1185">Reference proteome</keyword>
<accession>A0A0U2XA08</accession>
<dbReference type="Pfam" id="PF00881">
    <property type="entry name" value="Nitroreductase"/>
    <property type="match status" value="1"/>
</dbReference>
<evidence type="ECO:0000259" key="1">
    <source>
        <dbReference type="Pfam" id="PF00881"/>
    </source>
</evidence>
<feature type="domain" description="Nitroreductase" evidence="1">
    <location>
        <begin position="84"/>
        <end position="253"/>
    </location>
</feature>
<dbReference type="RefSeq" id="WP_208927315.1">
    <property type="nucleotide sequence ID" value="NZ_CP013655.1"/>
</dbReference>
<reference evidence="3" key="1">
    <citation type="submission" date="2015-12" db="EMBL/GenBank/DDBJ databases">
        <authorList>
            <person name="Lauer A."/>
            <person name="Humrighouse B."/>
            <person name="Loparev V."/>
            <person name="Shewmaker P.L."/>
            <person name="Whitney A.M."/>
            <person name="McLaughlin R.W."/>
        </authorList>
    </citation>
    <scope>NUCLEOTIDE SEQUENCE [LARGE SCALE GENOMIC DNA]</scope>
    <source>
        <strain evidence="3">LMG 26678</strain>
    </source>
</reference>
<gene>
    <name evidence="2" type="ORF">ATZ35_11155</name>
</gene>
<dbReference type="InterPro" id="IPR020051">
    <property type="entry name" value="SagB-type_dehydrogenase"/>
</dbReference>
<dbReference type="STRING" id="118060.ATZ35_11155"/>
<dbReference type="KEGG" id="erx:ATZ35_11155"/>
<dbReference type="Proteomes" id="UP000067523">
    <property type="component" value="Chromosome"/>
</dbReference>
<dbReference type="CDD" id="cd02142">
    <property type="entry name" value="McbC_SagB-like_oxidoreductase"/>
    <property type="match status" value="1"/>
</dbReference>
<dbReference type="SUPFAM" id="SSF55469">
    <property type="entry name" value="FMN-dependent nitroreductase-like"/>
    <property type="match status" value="1"/>
</dbReference>
<dbReference type="InterPro" id="IPR000415">
    <property type="entry name" value="Nitroreductase-like"/>
</dbReference>
<evidence type="ECO:0000313" key="3">
    <source>
        <dbReference type="Proteomes" id="UP000067523"/>
    </source>
</evidence>
<protein>
    <recommendedName>
        <fullName evidence="1">Nitroreductase domain-containing protein</fullName>
    </recommendedName>
</protein>
<dbReference type="InterPro" id="IPR052544">
    <property type="entry name" value="Bacteriocin_Proc_Enz"/>
</dbReference>
<dbReference type="NCBIfam" id="TIGR03605">
    <property type="entry name" value="antibiot_sagB"/>
    <property type="match status" value="1"/>
</dbReference>
<dbReference type="PANTHER" id="PTHR43745:SF2">
    <property type="entry name" value="NITROREDUCTASE MJ1384-RELATED"/>
    <property type="match status" value="1"/>
</dbReference>
<sequence length="253" mass="29282">MWSKGKNPYFDLTRLMDFHLGSMHSLSNMSANRPDKSQEKRKVESKEIVIKQSEIFKIDNKKLDNQLKEVFKNRRTSWAFNCNMTKEKLGILLKRAIGITEEDVFGNLKRAYPTAGLMFSINFYIYLSNFGDESIDRKIFKYNPDREELEEVNSLKKGEIDEICSMTKIGEYSFEASNCLFFFTTNFSDLFSRYGQLSYRLSLLETGHACENIQIAASLMGINSVPLGGFYDEKVRELIKSNQEYCLYILALG</sequence>
<dbReference type="PANTHER" id="PTHR43745">
    <property type="entry name" value="NITROREDUCTASE MJ1384-RELATED"/>
    <property type="match status" value="1"/>
</dbReference>
<dbReference type="AlphaFoldDB" id="A0A0U2XA08"/>